<evidence type="ECO:0008006" key="6">
    <source>
        <dbReference type="Google" id="ProtNLM"/>
    </source>
</evidence>
<dbReference type="PANTHER" id="PTHR33649">
    <property type="entry name" value="PAR1 PROTEIN"/>
    <property type="match status" value="1"/>
</dbReference>
<sequence>MASSTKLPLIFIFACSLFLKGALAEVVCEKLLAETQCAFGISSSGKRCVLENYKNEESGDLEYTCKTSEVEVERLSAYIETDNCVDSCGVDRRFVGISSDAFLVPEFTKSLCSPACYHNCPNIVDLYFNLAAGEGVYLPALCQKQKSSPKRAMFELLSSSGGATADDTVVDGVAPSPAPSSY</sequence>
<accession>A0ABD3C019</accession>
<dbReference type="Proteomes" id="UP001632038">
    <property type="component" value="Unassembled WGS sequence"/>
</dbReference>
<feature type="chain" id="PRO_5044724672" description="PAR1 protein" evidence="2">
    <location>
        <begin position="25"/>
        <end position="182"/>
    </location>
</feature>
<dbReference type="Pfam" id="PF06521">
    <property type="entry name" value="PAR1"/>
    <property type="match status" value="1"/>
</dbReference>
<feature type="signal peptide" evidence="2">
    <location>
        <begin position="1"/>
        <end position="24"/>
    </location>
</feature>
<dbReference type="EMBL" id="JAVIJP010000058">
    <property type="protein sequence ID" value="KAL3622834.1"/>
    <property type="molecule type" value="Genomic_DNA"/>
</dbReference>
<evidence type="ECO:0000256" key="2">
    <source>
        <dbReference type="SAM" id="SignalP"/>
    </source>
</evidence>
<reference evidence="4" key="1">
    <citation type="journal article" date="2024" name="IScience">
        <title>Strigolactones Initiate the Formation of Haustorium-like Structures in Castilleja.</title>
        <authorList>
            <person name="Buerger M."/>
            <person name="Peterson D."/>
            <person name="Chory J."/>
        </authorList>
    </citation>
    <scope>NUCLEOTIDE SEQUENCE</scope>
    <source>
        <strain evidence="4">Tecolote</strain>
        <tissue evidence="4">Flower</tissue>
    </source>
</reference>
<gene>
    <name evidence="4" type="ORF">CASFOL_031931</name>
    <name evidence="3" type="ORF">CASFOL_033442</name>
</gene>
<feature type="region of interest" description="Disordered" evidence="1">
    <location>
        <begin position="162"/>
        <end position="182"/>
    </location>
</feature>
<comment type="caution">
    <text evidence="4">The sequence shown here is derived from an EMBL/GenBank/DDBJ whole genome shotgun (WGS) entry which is preliminary data.</text>
</comment>
<dbReference type="AlphaFoldDB" id="A0ABD3C019"/>
<reference evidence="4" key="2">
    <citation type="submission" date="2024-11" db="EMBL/GenBank/DDBJ databases">
        <authorList>
            <person name="Burger M."/>
            <person name="Chory J."/>
        </authorList>
    </citation>
    <scope>NUCLEOTIDE SEQUENCE</scope>
    <source>
        <strain evidence="4">Tecolote</strain>
        <tissue evidence="4">Flower</tissue>
    </source>
</reference>
<dbReference type="PANTHER" id="PTHR33649:SF4">
    <property type="entry name" value="PAR1 PROTEIN"/>
    <property type="match status" value="1"/>
</dbReference>
<keyword evidence="2" id="KW-0732">Signal</keyword>
<evidence type="ECO:0000313" key="4">
    <source>
        <dbReference type="EMBL" id="KAL3623115.1"/>
    </source>
</evidence>
<name>A0ABD3C019_9LAMI</name>
<evidence type="ECO:0000313" key="3">
    <source>
        <dbReference type="EMBL" id="KAL3622834.1"/>
    </source>
</evidence>
<organism evidence="4 5">
    <name type="scientific">Castilleja foliolosa</name>
    <dbReference type="NCBI Taxonomy" id="1961234"/>
    <lineage>
        <taxon>Eukaryota</taxon>
        <taxon>Viridiplantae</taxon>
        <taxon>Streptophyta</taxon>
        <taxon>Embryophyta</taxon>
        <taxon>Tracheophyta</taxon>
        <taxon>Spermatophyta</taxon>
        <taxon>Magnoliopsida</taxon>
        <taxon>eudicotyledons</taxon>
        <taxon>Gunneridae</taxon>
        <taxon>Pentapetalae</taxon>
        <taxon>asterids</taxon>
        <taxon>lamiids</taxon>
        <taxon>Lamiales</taxon>
        <taxon>Orobanchaceae</taxon>
        <taxon>Pedicularideae</taxon>
        <taxon>Castillejinae</taxon>
        <taxon>Castilleja</taxon>
    </lineage>
</organism>
<dbReference type="EMBL" id="JAVIJP010000054">
    <property type="protein sequence ID" value="KAL3623115.1"/>
    <property type="molecule type" value="Genomic_DNA"/>
</dbReference>
<evidence type="ECO:0000256" key="1">
    <source>
        <dbReference type="SAM" id="MobiDB-lite"/>
    </source>
</evidence>
<keyword evidence="5" id="KW-1185">Reference proteome</keyword>
<evidence type="ECO:0000313" key="5">
    <source>
        <dbReference type="Proteomes" id="UP001632038"/>
    </source>
</evidence>
<proteinExistence type="predicted"/>
<protein>
    <recommendedName>
        <fullName evidence="6">PAR1 protein</fullName>
    </recommendedName>
</protein>
<dbReference type="InterPro" id="IPR009489">
    <property type="entry name" value="PAR1"/>
</dbReference>